<dbReference type="OrthoDB" id="5699508at2"/>
<keyword evidence="2" id="KW-1185">Reference proteome</keyword>
<dbReference type="Pfam" id="PF04338">
    <property type="entry name" value="DUF481"/>
    <property type="match status" value="1"/>
</dbReference>
<gene>
    <name evidence="1" type="ORF">FBQ74_07245</name>
</gene>
<dbReference type="AlphaFoldDB" id="A0A5B7YC75"/>
<evidence type="ECO:0000313" key="1">
    <source>
        <dbReference type="EMBL" id="QCZ93292.1"/>
    </source>
</evidence>
<dbReference type="Proteomes" id="UP000304912">
    <property type="component" value="Chromosome"/>
</dbReference>
<sequence>MLHKTPHLAARRGRTGISALAAFLLSGIAWPAAAIVPINVQITPPEGYSGQAGLSINGQSGNKDEQEYTVNGLLRYKQNDDLFVLISDYSYSETNQVRDEDELFLHGRWIHENQFAPSVDSEVFVQYQYDDFAGISDRELVGGNVRWRFDSKEETSEQQLIVGVGAFYESETSEATSLTDNTVRANLYTNIVHKHTGEYPFVASASSYIQPAVDDISDLRVLAVASLNFPIRPSLNVGFAVEVSHNAMPFEGVEKTDVDYGVSLNYEF</sequence>
<evidence type="ECO:0000313" key="2">
    <source>
        <dbReference type="Proteomes" id="UP000304912"/>
    </source>
</evidence>
<dbReference type="RefSeq" id="WP_139756038.1">
    <property type="nucleotide sequence ID" value="NZ_CP039852.1"/>
</dbReference>
<dbReference type="InterPro" id="IPR007433">
    <property type="entry name" value="DUF481"/>
</dbReference>
<dbReference type="KEGG" id="salk:FBQ74_07245"/>
<accession>A0A5B7YC75</accession>
<organism evidence="1 2">
    <name type="scientific">Salinimonas iocasae</name>
    <dbReference type="NCBI Taxonomy" id="2572577"/>
    <lineage>
        <taxon>Bacteria</taxon>
        <taxon>Pseudomonadati</taxon>
        <taxon>Pseudomonadota</taxon>
        <taxon>Gammaproteobacteria</taxon>
        <taxon>Alteromonadales</taxon>
        <taxon>Alteromonadaceae</taxon>
        <taxon>Alteromonas/Salinimonas group</taxon>
        <taxon>Salinimonas</taxon>
    </lineage>
</organism>
<name>A0A5B7YC75_9ALTE</name>
<proteinExistence type="predicted"/>
<reference evidence="1 2" key="1">
    <citation type="submission" date="2019-04" db="EMBL/GenBank/DDBJ databases">
        <title>Salinimonas iocasae sp. nov., a halophilic bacterium isolated from the outer tube casing of tubeworms in Okinawa Trough.</title>
        <authorList>
            <person name="Zhang H."/>
            <person name="Wang H."/>
            <person name="Li C."/>
        </authorList>
    </citation>
    <scope>NUCLEOTIDE SEQUENCE [LARGE SCALE GENOMIC DNA]</scope>
    <source>
        <strain evidence="1 2">KX18D6</strain>
    </source>
</reference>
<dbReference type="EMBL" id="CP039852">
    <property type="protein sequence ID" value="QCZ93292.1"/>
    <property type="molecule type" value="Genomic_DNA"/>
</dbReference>
<protein>
    <submittedName>
        <fullName evidence="1">DUF481 domain-containing protein</fullName>
    </submittedName>
</protein>